<protein>
    <submittedName>
        <fullName evidence="1">Uncharacterized protein</fullName>
    </submittedName>
</protein>
<sequence length="64" mass="7679">MQYDEIDLRVRERDGERILEIDGYFRPFPESKSSEHRRNAIVDLTESQARQLHEDLGEYLAAWK</sequence>
<dbReference type="AlphaFoldDB" id="A0A9E7ND75"/>
<dbReference type="KEGG" id="sawl:NGM29_05480"/>
<dbReference type="Proteomes" id="UP001056855">
    <property type="component" value="Chromosome"/>
</dbReference>
<proteinExistence type="predicted"/>
<reference evidence="1" key="1">
    <citation type="submission" date="2022-06" db="EMBL/GenBank/DDBJ databases">
        <title>Diverse halophilic archaea isolated from saline environments.</title>
        <authorList>
            <person name="Cui H.-L."/>
        </authorList>
    </citation>
    <scope>NUCLEOTIDE SEQUENCE</scope>
    <source>
        <strain evidence="1">WLHS1</strain>
    </source>
</reference>
<keyword evidence="2" id="KW-1185">Reference proteome</keyword>
<evidence type="ECO:0000313" key="2">
    <source>
        <dbReference type="Proteomes" id="UP001056855"/>
    </source>
</evidence>
<dbReference type="RefSeq" id="WP_254159429.1">
    <property type="nucleotide sequence ID" value="NZ_CP100355.1"/>
</dbReference>
<gene>
    <name evidence="1" type="ORF">NGM29_05480</name>
</gene>
<dbReference type="GeneID" id="73289476"/>
<name>A0A9E7ND75_9EURY</name>
<evidence type="ECO:0000313" key="1">
    <source>
        <dbReference type="EMBL" id="UTF54723.1"/>
    </source>
</evidence>
<organism evidence="1 2">
    <name type="scientific">Natronosalvus rutilus</name>
    <dbReference type="NCBI Taxonomy" id="2953753"/>
    <lineage>
        <taxon>Archaea</taxon>
        <taxon>Methanobacteriati</taxon>
        <taxon>Methanobacteriota</taxon>
        <taxon>Stenosarchaea group</taxon>
        <taxon>Halobacteria</taxon>
        <taxon>Halobacteriales</taxon>
        <taxon>Natrialbaceae</taxon>
        <taxon>Natronosalvus</taxon>
    </lineage>
</organism>
<dbReference type="EMBL" id="CP100355">
    <property type="protein sequence ID" value="UTF54723.1"/>
    <property type="molecule type" value="Genomic_DNA"/>
</dbReference>
<accession>A0A9E7ND75</accession>